<evidence type="ECO:0000313" key="3">
    <source>
        <dbReference type="Proteomes" id="UP000238823"/>
    </source>
</evidence>
<accession>A0A2S9YMI7</accession>
<dbReference type="SUPFAM" id="SSF52833">
    <property type="entry name" value="Thioredoxin-like"/>
    <property type="match status" value="1"/>
</dbReference>
<evidence type="ECO:0000259" key="1">
    <source>
        <dbReference type="Pfam" id="PF00578"/>
    </source>
</evidence>
<comment type="caution">
    <text evidence="2">The sequence shown here is derived from an EMBL/GenBank/DDBJ whole genome shotgun (WGS) entry which is preliminary data.</text>
</comment>
<proteinExistence type="predicted"/>
<dbReference type="EMBL" id="PVNL01000077">
    <property type="protein sequence ID" value="PRQ06301.1"/>
    <property type="molecule type" value="Genomic_DNA"/>
</dbReference>
<reference evidence="2 3" key="1">
    <citation type="submission" date="2018-03" db="EMBL/GenBank/DDBJ databases">
        <title>Draft Genome Sequences of the Obligatory Marine Myxobacteria Enhygromyxa salina SWB007.</title>
        <authorList>
            <person name="Poehlein A."/>
            <person name="Moghaddam J.A."/>
            <person name="Harms H."/>
            <person name="Alanjari M."/>
            <person name="Koenig G.M."/>
            <person name="Daniel R."/>
            <person name="Schaeberle T.F."/>
        </authorList>
    </citation>
    <scope>NUCLEOTIDE SEQUENCE [LARGE SCALE GENOMIC DNA]</scope>
    <source>
        <strain evidence="2 3">SWB007</strain>
    </source>
</reference>
<name>A0A2S9YMI7_9BACT</name>
<feature type="domain" description="Alkyl hydroperoxide reductase subunit C/ Thiol specific antioxidant" evidence="1">
    <location>
        <begin position="4"/>
        <end position="81"/>
    </location>
</feature>
<dbReference type="Pfam" id="PF00578">
    <property type="entry name" value="AhpC-TSA"/>
    <property type="match status" value="1"/>
</dbReference>
<dbReference type="Proteomes" id="UP000238823">
    <property type="component" value="Unassembled WGS sequence"/>
</dbReference>
<dbReference type="InterPro" id="IPR036249">
    <property type="entry name" value="Thioredoxin-like_sf"/>
</dbReference>
<dbReference type="GO" id="GO:0016491">
    <property type="term" value="F:oxidoreductase activity"/>
    <property type="evidence" value="ECO:0007669"/>
    <property type="project" value="InterPro"/>
</dbReference>
<dbReference type="OrthoDB" id="9796554at2"/>
<gene>
    <name evidence="2" type="ORF">ENSA7_39780</name>
</gene>
<dbReference type="AlphaFoldDB" id="A0A2S9YMI7"/>
<dbReference type="GO" id="GO:0016209">
    <property type="term" value="F:antioxidant activity"/>
    <property type="evidence" value="ECO:0007669"/>
    <property type="project" value="InterPro"/>
</dbReference>
<organism evidence="2 3">
    <name type="scientific">Enhygromyxa salina</name>
    <dbReference type="NCBI Taxonomy" id="215803"/>
    <lineage>
        <taxon>Bacteria</taxon>
        <taxon>Pseudomonadati</taxon>
        <taxon>Myxococcota</taxon>
        <taxon>Polyangia</taxon>
        <taxon>Nannocystales</taxon>
        <taxon>Nannocystaceae</taxon>
        <taxon>Enhygromyxa</taxon>
    </lineage>
</organism>
<dbReference type="InterPro" id="IPR000866">
    <property type="entry name" value="AhpC/TSA"/>
</dbReference>
<protein>
    <submittedName>
        <fullName evidence="2">AhpC/TSA family protein</fullName>
    </submittedName>
</protein>
<evidence type="ECO:0000313" key="2">
    <source>
        <dbReference type="EMBL" id="PRQ06301.1"/>
    </source>
</evidence>
<dbReference type="Gene3D" id="3.40.30.10">
    <property type="entry name" value="Glutaredoxin"/>
    <property type="match status" value="1"/>
</dbReference>
<sequence length="100" mass="11325">MQQRFFEKYESQGLVMVAINPDPDDYTQIPEVQAFCETLGVTYPVGVEETSTYELFTSSFDGTNPYPVDVIVDKQGIIRYVAREYDPAAMDAMIIKLLAE</sequence>